<feature type="transmembrane region" description="Helical" evidence="1">
    <location>
        <begin position="12"/>
        <end position="32"/>
    </location>
</feature>
<dbReference type="InterPro" id="IPR046107">
    <property type="entry name" value="DUF6044"/>
</dbReference>
<protein>
    <submittedName>
        <fullName evidence="2">DUF6044 family protein</fullName>
    </submittedName>
</protein>
<feature type="transmembrane region" description="Helical" evidence="1">
    <location>
        <begin position="131"/>
        <end position="164"/>
    </location>
</feature>
<dbReference type="Proteomes" id="UP001596494">
    <property type="component" value="Unassembled WGS sequence"/>
</dbReference>
<keyword evidence="3" id="KW-1185">Reference proteome</keyword>
<proteinExistence type="predicted"/>
<feature type="transmembrane region" description="Helical" evidence="1">
    <location>
        <begin position="281"/>
        <end position="301"/>
    </location>
</feature>
<keyword evidence="1" id="KW-1133">Transmembrane helix</keyword>
<comment type="caution">
    <text evidence="2">The sequence shown here is derived from an EMBL/GenBank/DDBJ whole genome shotgun (WGS) entry which is preliminary data.</text>
</comment>
<gene>
    <name evidence="2" type="ORF">ACFQMN_12535</name>
</gene>
<feature type="transmembrane region" description="Helical" evidence="1">
    <location>
        <begin position="308"/>
        <end position="327"/>
    </location>
</feature>
<evidence type="ECO:0000313" key="2">
    <source>
        <dbReference type="EMBL" id="MFC7321705.1"/>
    </source>
</evidence>
<feature type="transmembrane region" description="Helical" evidence="1">
    <location>
        <begin position="176"/>
        <end position="207"/>
    </location>
</feature>
<evidence type="ECO:0000256" key="1">
    <source>
        <dbReference type="SAM" id="Phobius"/>
    </source>
</evidence>
<sequence length="568" mass="65733">MSSNVFSFFIRHKWILLACSILIVYLLPYYILGENTHIRVHDNMDSNIVWYQLLAESGQIFAGPGETLPNVINGLPRSALPSALDAVVWIYVWFEPFTAYTISQTIMRFTAFFGMYILLNRFLISGRSSSWISAGSALAFAMLPFWPSGVLTIAGLPLAFYLFLTIRKQGRNTPWYYWLILSLIPFLSNFILTFIFFLGIMGILWLFDWIRSKQFNPPLFIAIAGMTSIYLIKNYMLIYTMFIDSSFSSHREENDLGHKDLAGTLDLFEHNFLNGHTHDLALHQSIVLPVLIAALFLSILRGGYPTRFILLFTATPVLSLWYAFWYWEGWRPLKDSIDILNTFNFARIHFFDPMIWYICFALALAIIAKQMIGGKWIAVILIALQCWNVYQVHEETKYGEFNTPTFSEFYSTDLFDEIKDYIGKDPSSYRVVSAAMHPTIAQYNGFYTLDTYNNTYPLEYKHQFREVIGPELEKSPSLAHYFDTWGGRAYIYSSELGENYMFKKTSDRKIEELLLDTKALSELGGEYVLSGLPLENHEEIGLVLEEEFENESSAWRIYLYRIDDPVSL</sequence>
<evidence type="ECO:0000313" key="3">
    <source>
        <dbReference type="Proteomes" id="UP001596494"/>
    </source>
</evidence>
<feature type="transmembrane region" description="Helical" evidence="1">
    <location>
        <begin position="219"/>
        <end position="242"/>
    </location>
</feature>
<dbReference type="Pfam" id="PF19510">
    <property type="entry name" value="DUF6044"/>
    <property type="match status" value="1"/>
</dbReference>
<organism evidence="2 3">
    <name type="scientific">Halobacillus campisalis</name>
    <dbReference type="NCBI Taxonomy" id="435909"/>
    <lineage>
        <taxon>Bacteria</taxon>
        <taxon>Bacillati</taxon>
        <taxon>Bacillota</taxon>
        <taxon>Bacilli</taxon>
        <taxon>Bacillales</taxon>
        <taxon>Bacillaceae</taxon>
        <taxon>Halobacillus</taxon>
    </lineage>
</organism>
<keyword evidence="1" id="KW-0472">Membrane</keyword>
<dbReference type="RefSeq" id="WP_289216580.1">
    <property type="nucleotide sequence ID" value="NZ_JAPVRC010000007.1"/>
</dbReference>
<feature type="transmembrane region" description="Helical" evidence="1">
    <location>
        <begin position="97"/>
        <end position="119"/>
    </location>
</feature>
<dbReference type="EMBL" id="JBHTBY010000011">
    <property type="protein sequence ID" value="MFC7321705.1"/>
    <property type="molecule type" value="Genomic_DNA"/>
</dbReference>
<accession>A0ABW2K4G2</accession>
<name>A0ABW2K4G2_9BACI</name>
<keyword evidence="1" id="KW-0812">Transmembrane</keyword>
<reference evidence="3" key="1">
    <citation type="journal article" date="2019" name="Int. J. Syst. Evol. Microbiol.">
        <title>The Global Catalogue of Microorganisms (GCM) 10K type strain sequencing project: providing services to taxonomists for standard genome sequencing and annotation.</title>
        <authorList>
            <consortium name="The Broad Institute Genomics Platform"/>
            <consortium name="The Broad Institute Genome Sequencing Center for Infectious Disease"/>
            <person name="Wu L."/>
            <person name="Ma J."/>
        </authorList>
    </citation>
    <scope>NUCLEOTIDE SEQUENCE [LARGE SCALE GENOMIC DNA]</scope>
    <source>
        <strain evidence="3">CCUG 73951</strain>
    </source>
</reference>
<feature type="transmembrane region" description="Helical" evidence="1">
    <location>
        <begin position="347"/>
        <end position="368"/>
    </location>
</feature>